<organism evidence="1 2">
    <name type="scientific">Pseudo-nitzschia multistriata</name>
    <dbReference type="NCBI Taxonomy" id="183589"/>
    <lineage>
        <taxon>Eukaryota</taxon>
        <taxon>Sar</taxon>
        <taxon>Stramenopiles</taxon>
        <taxon>Ochrophyta</taxon>
        <taxon>Bacillariophyta</taxon>
        <taxon>Bacillariophyceae</taxon>
        <taxon>Bacillariophycidae</taxon>
        <taxon>Bacillariales</taxon>
        <taxon>Bacillariaceae</taxon>
        <taxon>Pseudo-nitzschia</taxon>
    </lineage>
</organism>
<protein>
    <submittedName>
        <fullName evidence="1">Uncharacterized protein</fullName>
    </submittedName>
</protein>
<proteinExistence type="predicted"/>
<gene>
    <name evidence="1" type="ORF">PSNMU_V1.4_AUG-EV-PASAV3_0096810</name>
</gene>
<dbReference type="AlphaFoldDB" id="A0A448ZL37"/>
<dbReference type="Proteomes" id="UP000291116">
    <property type="component" value="Unassembled WGS sequence"/>
</dbReference>
<keyword evidence="2" id="KW-1185">Reference proteome</keyword>
<evidence type="ECO:0000313" key="1">
    <source>
        <dbReference type="EMBL" id="VEU42752.1"/>
    </source>
</evidence>
<accession>A0A448ZL37</accession>
<name>A0A448ZL37_9STRA</name>
<reference evidence="1 2" key="1">
    <citation type="submission" date="2019-01" db="EMBL/GenBank/DDBJ databases">
        <authorList>
            <person name="Ferrante I. M."/>
        </authorList>
    </citation>
    <scope>NUCLEOTIDE SEQUENCE [LARGE SCALE GENOMIC DNA]</scope>
    <source>
        <strain evidence="1 2">B856</strain>
    </source>
</reference>
<dbReference type="EMBL" id="CAACVS010000471">
    <property type="protein sequence ID" value="VEU42752.1"/>
    <property type="molecule type" value="Genomic_DNA"/>
</dbReference>
<sequence length="90" mass="10230">MANGVVCNKLQWLLPQSNSETCRATDMISFYWFCHQDPAIGLHMHTAMESGLFTMTCPQVPCLYKCTRSVTILGLLTREKTTWNTKTKQA</sequence>
<evidence type="ECO:0000313" key="2">
    <source>
        <dbReference type="Proteomes" id="UP000291116"/>
    </source>
</evidence>